<proteinExistence type="predicted"/>
<reference evidence="1" key="1">
    <citation type="journal article" date="2015" name="ISME J.">
        <title>Draft Genome Sequence of Streptomyces incarnatus NRRL8089, which Produces the Nucleoside Antibiotic Sinefungin.</title>
        <authorList>
            <person name="Oshima K."/>
            <person name="Hattori M."/>
            <person name="Shimizu H."/>
            <person name="Fukuda K."/>
            <person name="Nemoto M."/>
            <person name="Inagaki K."/>
            <person name="Tamura T."/>
        </authorList>
    </citation>
    <scope>NUCLEOTIDE SEQUENCE</scope>
    <source>
        <strain evidence="1">FACHB-1277</strain>
    </source>
</reference>
<gene>
    <name evidence="1" type="ORF">H6F44_06495</name>
</gene>
<protein>
    <submittedName>
        <fullName evidence="1">Uncharacterized protein</fullName>
    </submittedName>
</protein>
<reference evidence="1" key="2">
    <citation type="submission" date="2020-08" db="EMBL/GenBank/DDBJ databases">
        <authorList>
            <person name="Chen M."/>
            <person name="Teng W."/>
            <person name="Zhao L."/>
            <person name="Hu C."/>
            <person name="Zhou Y."/>
            <person name="Han B."/>
            <person name="Song L."/>
            <person name="Shu W."/>
        </authorList>
    </citation>
    <scope>NUCLEOTIDE SEQUENCE</scope>
    <source>
        <strain evidence="1">FACHB-1277</strain>
    </source>
</reference>
<name>A0A926UR87_9CYAN</name>
<sequence length="73" mass="8515">MLAQQISRFQEALNAIESLSFDDQLALLDVLHNRLKLRQRHQIVQEVQEVRQEFMAGKFKSGSVDDFLAELDR</sequence>
<evidence type="ECO:0000313" key="1">
    <source>
        <dbReference type="EMBL" id="MBD2149775.1"/>
    </source>
</evidence>
<dbReference type="AlphaFoldDB" id="A0A926UR87"/>
<comment type="caution">
    <text evidence="1">The sequence shown here is derived from an EMBL/GenBank/DDBJ whole genome shotgun (WGS) entry which is preliminary data.</text>
</comment>
<keyword evidence="2" id="KW-1185">Reference proteome</keyword>
<evidence type="ECO:0000313" key="2">
    <source>
        <dbReference type="Proteomes" id="UP000631421"/>
    </source>
</evidence>
<organism evidence="1 2">
    <name type="scientific">Pseudanabaena cinerea FACHB-1277</name>
    <dbReference type="NCBI Taxonomy" id="2949581"/>
    <lineage>
        <taxon>Bacteria</taxon>
        <taxon>Bacillati</taxon>
        <taxon>Cyanobacteriota</taxon>
        <taxon>Cyanophyceae</taxon>
        <taxon>Pseudanabaenales</taxon>
        <taxon>Pseudanabaenaceae</taxon>
        <taxon>Pseudanabaena</taxon>
        <taxon>Pseudanabaena cinerea</taxon>
    </lineage>
</organism>
<dbReference type="Proteomes" id="UP000631421">
    <property type="component" value="Unassembled WGS sequence"/>
</dbReference>
<dbReference type="EMBL" id="JACJPY010000013">
    <property type="protein sequence ID" value="MBD2149775.1"/>
    <property type="molecule type" value="Genomic_DNA"/>
</dbReference>
<accession>A0A926UR87</accession>
<dbReference type="RefSeq" id="WP_190350147.1">
    <property type="nucleotide sequence ID" value="NZ_JACJPY010000013.1"/>
</dbReference>